<dbReference type="Proteomes" id="UP000051500">
    <property type="component" value="Unassembled WGS sequence"/>
</dbReference>
<evidence type="ECO:0000313" key="2">
    <source>
        <dbReference type="Proteomes" id="UP000051500"/>
    </source>
</evidence>
<dbReference type="PATRIC" id="fig|1122146.4.peg.798"/>
<evidence type="ECO:0000313" key="1">
    <source>
        <dbReference type="EMBL" id="KRN88800.1"/>
    </source>
</evidence>
<proteinExistence type="predicted"/>
<dbReference type="AlphaFoldDB" id="A0A0R2KHE4"/>
<sequence>MELDAGKKSLDYSAWYEFATTKGNYRLDWATYVVNDFEPDKTGLKFLRLRKQSQPGSDYFGILGVAYPKRMHINQTLAKIADAFEGDTLQPQAILDVLSTRTLQNPTTAQNVQRIVKKLDISSYDDFWVENMDVNGHQKQNVYAYIKKHIKGTDKYKLYILYFNYDPVALDKISVMKLTQINHLKHKDKYQLGDAITTPGVYLSE</sequence>
<protein>
    <submittedName>
        <fullName evidence="1">Uncharacterized protein</fullName>
    </submittedName>
</protein>
<dbReference type="STRING" id="1122146.IV53_GL000769"/>
<reference evidence="1 2" key="1">
    <citation type="journal article" date="2015" name="Genome Announc.">
        <title>Expanding the biotechnology potential of lactobacilli through comparative genomics of 213 strains and associated genera.</title>
        <authorList>
            <person name="Sun Z."/>
            <person name="Harris H.M."/>
            <person name="McCann A."/>
            <person name="Guo C."/>
            <person name="Argimon S."/>
            <person name="Zhang W."/>
            <person name="Yang X."/>
            <person name="Jeffery I.B."/>
            <person name="Cooney J.C."/>
            <person name="Kagawa T.F."/>
            <person name="Liu W."/>
            <person name="Song Y."/>
            <person name="Salvetti E."/>
            <person name="Wrobel A."/>
            <person name="Rasinkangas P."/>
            <person name="Parkhill J."/>
            <person name="Rea M.C."/>
            <person name="O'Sullivan O."/>
            <person name="Ritari J."/>
            <person name="Douillard F.P."/>
            <person name="Paul Ross R."/>
            <person name="Yang R."/>
            <person name="Briner A.E."/>
            <person name="Felis G.E."/>
            <person name="de Vos W.M."/>
            <person name="Barrangou R."/>
            <person name="Klaenhammer T.R."/>
            <person name="Caufield P.W."/>
            <person name="Cui Y."/>
            <person name="Zhang H."/>
            <person name="O'Toole P.W."/>
        </authorList>
    </citation>
    <scope>NUCLEOTIDE SEQUENCE [LARGE SCALE GENOMIC DNA]</scope>
    <source>
        <strain evidence="1 2">DSM 22408</strain>
    </source>
</reference>
<dbReference type="EMBL" id="JQBZ01000025">
    <property type="protein sequence ID" value="KRN88800.1"/>
    <property type="molecule type" value="Genomic_DNA"/>
</dbReference>
<dbReference type="RefSeq" id="WP_027107203.1">
    <property type="nucleotide sequence ID" value="NZ_JQBZ01000025.1"/>
</dbReference>
<accession>A0A0R2KHE4</accession>
<keyword evidence="2" id="KW-1185">Reference proteome</keyword>
<comment type="caution">
    <text evidence="1">The sequence shown here is derived from an EMBL/GenBank/DDBJ whole genome shotgun (WGS) entry which is preliminary data.</text>
</comment>
<gene>
    <name evidence="1" type="ORF">IV53_GL000769</name>
</gene>
<organism evidence="1 2">
    <name type="scientific">Ligilactobacillus ceti DSM 22408</name>
    <dbReference type="NCBI Taxonomy" id="1122146"/>
    <lineage>
        <taxon>Bacteria</taxon>
        <taxon>Bacillati</taxon>
        <taxon>Bacillota</taxon>
        <taxon>Bacilli</taxon>
        <taxon>Lactobacillales</taxon>
        <taxon>Lactobacillaceae</taxon>
        <taxon>Ligilactobacillus</taxon>
    </lineage>
</organism>
<name>A0A0R2KHE4_9LACO</name>